<dbReference type="AlphaFoldDB" id="A0AAV7YSG2"/>
<feature type="region of interest" description="Disordered" evidence="1">
    <location>
        <begin position="427"/>
        <end position="458"/>
    </location>
</feature>
<feature type="compositionally biased region" description="Basic and acidic residues" evidence="1">
    <location>
        <begin position="427"/>
        <end position="453"/>
    </location>
</feature>
<feature type="compositionally biased region" description="Low complexity" evidence="1">
    <location>
        <begin position="139"/>
        <end position="149"/>
    </location>
</feature>
<proteinExistence type="predicted"/>
<comment type="caution">
    <text evidence="2">The sequence shown here is derived from an EMBL/GenBank/DDBJ whole genome shotgun (WGS) entry which is preliminary data.</text>
</comment>
<evidence type="ECO:0008006" key="4">
    <source>
        <dbReference type="Google" id="ProtNLM"/>
    </source>
</evidence>
<feature type="region of interest" description="Disordered" evidence="1">
    <location>
        <begin position="136"/>
        <end position="172"/>
    </location>
</feature>
<evidence type="ECO:0000313" key="3">
    <source>
        <dbReference type="Proteomes" id="UP001146793"/>
    </source>
</evidence>
<name>A0AAV7YSG2_9EUKA</name>
<gene>
    <name evidence="2" type="ORF">M0812_20535</name>
</gene>
<accession>A0AAV7YSG2</accession>
<feature type="compositionally biased region" description="Low complexity" evidence="1">
    <location>
        <begin position="246"/>
        <end position="262"/>
    </location>
</feature>
<evidence type="ECO:0000313" key="2">
    <source>
        <dbReference type="EMBL" id="KAJ3431621.1"/>
    </source>
</evidence>
<organism evidence="2 3">
    <name type="scientific">Anaeramoeba flamelloides</name>
    <dbReference type="NCBI Taxonomy" id="1746091"/>
    <lineage>
        <taxon>Eukaryota</taxon>
        <taxon>Metamonada</taxon>
        <taxon>Anaeramoebidae</taxon>
        <taxon>Anaeramoeba</taxon>
    </lineage>
</organism>
<feature type="compositionally biased region" description="Basic residues" evidence="1">
    <location>
        <begin position="263"/>
        <end position="274"/>
    </location>
</feature>
<dbReference type="Proteomes" id="UP001146793">
    <property type="component" value="Unassembled WGS sequence"/>
</dbReference>
<feature type="compositionally biased region" description="Basic and acidic residues" evidence="1">
    <location>
        <begin position="155"/>
        <end position="172"/>
    </location>
</feature>
<evidence type="ECO:0000256" key="1">
    <source>
        <dbReference type="SAM" id="MobiDB-lite"/>
    </source>
</evidence>
<sequence>MSDVSEKQKNLKKKLRFAFVSVYDLFVKDKLVFLKYKRGSNNGTTRKVYPNEIYIARFDEERTINCNFSEKQNTKKKFLRISLKIVDQNPNNKNRKQEITIGRLFIDLSKYLQQKKPILQLFKFNLANSKTINKNLTDNNYNTKNTPLLKNKKSNTKEKEQEQEQKQKKEQEIQIEKEKENVKKIPKEDHYQEFSDFSDYNLFSDSDPDIDSDNGLLIDKNYFQMLFPQKKQKGLLSQNKKKKIYWKNNPNKYKNKNPNLVQNKKKKQNKKRTSNKYDNEETIKIRKRIGLKKKEIEKNTKELIVTLKKKRKIRLLVNQYHQKMKKIQSSKERIRKNRLIIQHKLKRARVKYQDSKRRIEDPLHIWKVLIEKKKDEKEKMKNEIEKMKNQMEKKNNEMEKMENEMEKTHSYEPINFDNLLNNLKNKKEEHTEERNTKEEHNKEKNIPELEGGHSNKIKSCNQLSDKKDEGEKKNFKNCQQITELRKKFENKKNSLSVIFNDNQLKKKELIEIFSQTIVISEEMKQFKAFENKFEIEIEKIKELKTKIKLKINLNINKLIELNVFKKENQNIKDQLKMKSITDENEKQIKEIKSTIIELKKKGTI</sequence>
<feature type="region of interest" description="Disordered" evidence="1">
    <location>
        <begin position="233"/>
        <end position="277"/>
    </location>
</feature>
<protein>
    <recommendedName>
        <fullName evidence="4">C2 NT-type domain-containing protein</fullName>
    </recommendedName>
</protein>
<dbReference type="EMBL" id="JANTQA010000047">
    <property type="protein sequence ID" value="KAJ3431621.1"/>
    <property type="molecule type" value="Genomic_DNA"/>
</dbReference>
<reference evidence="2" key="1">
    <citation type="submission" date="2022-08" db="EMBL/GenBank/DDBJ databases">
        <title>Novel sulphate-reducing endosymbionts in the free-living metamonad Anaeramoeba.</title>
        <authorList>
            <person name="Jerlstrom-Hultqvist J."/>
            <person name="Cepicka I."/>
            <person name="Gallot-Lavallee L."/>
            <person name="Salas-Leiva D."/>
            <person name="Curtis B.A."/>
            <person name="Zahonova K."/>
            <person name="Pipaliya S."/>
            <person name="Dacks J."/>
            <person name="Roger A.J."/>
        </authorList>
    </citation>
    <scope>NUCLEOTIDE SEQUENCE</scope>
    <source>
        <strain evidence="2">Busselton2</strain>
    </source>
</reference>